<feature type="transmembrane region" description="Helical" evidence="9">
    <location>
        <begin position="649"/>
        <end position="670"/>
    </location>
</feature>
<dbReference type="Gene3D" id="3.30.460.20">
    <property type="entry name" value="CorA soluble domain-like"/>
    <property type="match status" value="1"/>
</dbReference>
<dbReference type="PANTHER" id="PTHR46494">
    <property type="entry name" value="CORA FAMILY METAL ION TRANSPORTER (EUROFUNG)"/>
    <property type="match status" value="1"/>
</dbReference>
<feature type="transmembrane region" description="Helical" evidence="9">
    <location>
        <begin position="682"/>
        <end position="703"/>
    </location>
</feature>
<evidence type="ECO:0000256" key="4">
    <source>
        <dbReference type="ARBA" id="ARBA00022475"/>
    </source>
</evidence>
<organism evidence="10 11">
    <name type="scientific">Papiliotrema laurentii</name>
    <name type="common">Cryptococcus laurentii</name>
    <dbReference type="NCBI Taxonomy" id="5418"/>
    <lineage>
        <taxon>Eukaryota</taxon>
        <taxon>Fungi</taxon>
        <taxon>Dikarya</taxon>
        <taxon>Basidiomycota</taxon>
        <taxon>Agaricomycotina</taxon>
        <taxon>Tremellomycetes</taxon>
        <taxon>Tremellales</taxon>
        <taxon>Rhynchogastremaceae</taxon>
        <taxon>Papiliotrema</taxon>
    </lineage>
</organism>
<dbReference type="Pfam" id="PF01544">
    <property type="entry name" value="CorA"/>
    <property type="match status" value="1"/>
</dbReference>
<dbReference type="GO" id="GO:0000287">
    <property type="term" value="F:magnesium ion binding"/>
    <property type="evidence" value="ECO:0007669"/>
    <property type="project" value="TreeGrafter"/>
</dbReference>
<dbReference type="Proteomes" id="UP001182556">
    <property type="component" value="Unassembled WGS sequence"/>
</dbReference>
<dbReference type="PANTHER" id="PTHR46494:SF1">
    <property type="entry name" value="CORA FAMILY METAL ION TRANSPORTER (EUROFUNG)"/>
    <property type="match status" value="1"/>
</dbReference>
<proteinExistence type="inferred from homology"/>
<keyword evidence="4" id="KW-1003">Cell membrane</keyword>
<dbReference type="InterPro" id="IPR045861">
    <property type="entry name" value="CorA_cytoplasmic_dom"/>
</dbReference>
<evidence type="ECO:0000256" key="9">
    <source>
        <dbReference type="SAM" id="Phobius"/>
    </source>
</evidence>
<dbReference type="EMBL" id="JAODAN010000011">
    <property type="protein sequence ID" value="KAK1921144.1"/>
    <property type="molecule type" value="Genomic_DNA"/>
</dbReference>
<feature type="compositionally biased region" description="Polar residues" evidence="8">
    <location>
        <begin position="96"/>
        <end position="112"/>
    </location>
</feature>
<feature type="region of interest" description="Disordered" evidence="8">
    <location>
        <begin position="48"/>
        <end position="80"/>
    </location>
</feature>
<evidence type="ECO:0000256" key="5">
    <source>
        <dbReference type="ARBA" id="ARBA00022692"/>
    </source>
</evidence>
<evidence type="ECO:0000256" key="2">
    <source>
        <dbReference type="ARBA" id="ARBA00009765"/>
    </source>
</evidence>
<sequence>MASIKTKLSLKRIHLSTVAYHARLSFQLNNQFHQALGLRSFRSTSCCNTMASPPQESDGPERPSHLQELHQNSNSSFRSRALAVSAANRFRRTRGYESTANVPSSRHASPGSSPALGARRMSTSSANSMAPVYTWLGGGGGTGDEPGVDVKSKKDEDAWGHLTGKTSITVVDYTSDPEGKNLRVDFEGERLKEWLTHELAQRPPQEEGKNRGVRWIHVEGVNWEVIKTLTIEYGLHPLAVEDALRAPNSPRSKLDFYHSHLYLQILVQHMHPGDDAKISESVEDLSSWHLPGEHPSLRTSHPGQDDEPGLARPVTSKRRASNKFMLSLPEGVQGVFEPSVDPPRGRSQSKAYINATRKSAHRLTVDELSAKYMVPIRRAIISAFLTRDGTLITMTRRPIREVLHPIYARLEDEASLLRRSGDVSMLAQAMIDVSVDLAIEVSQTFESEILRLEASVLVDPSMETVRHLHVLSSQLIRLRRSLTPLLHLTYIIRDQDAARSAAASAMTASPRPGDKNHGSRDTQWLAGQEAHEHGNGLSVGHISSPQPIQPIPLITNTGPTRPATPANKTFGNTIPSSSNSVILQNQNGSGVATAQGFFSPMTKVYIGDVLDHLEIIVSNMDQFVATCDHLTDYVFNVLSFQTNASMERLSIVTVVFLPLTFIASYFGMNFEDFPSLANPDSYFWKVAAPCTVGFFVIFSWTYLRSGLETFGRRIGRWRTLRLVKSRDKGHEKMM</sequence>
<evidence type="ECO:0000256" key="3">
    <source>
        <dbReference type="ARBA" id="ARBA00022448"/>
    </source>
</evidence>
<name>A0AAD9CUM0_PAPLA</name>
<dbReference type="InterPro" id="IPR045863">
    <property type="entry name" value="CorA_TM1_TM2"/>
</dbReference>
<evidence type="ECO:0000256" key="6">
    <source>
        <dbReference type="ARBA" id="ARBA00022989"/>
    </source>
</evidence>
<dbReference type="GO" id="GO:0005886">
    <property type="term" value="C:plasma membrane"/>
    <property type="evidence" value="ECO:0007669"/>
    <property type="project" value="UniProtKB-SubCell"/>
</dbReference>
<keyword evidence="7 9" id="KW-0472">Membrane</keyword>
<reference evidence="10" key="1">
    <citation type="submission" date="2023-02" db="EMBL/GenBank/DDBJ databases">
        <title>Identification and recombinant expression of a fungal hydrolase from Papiliotrema laurentii that hydrolyzes apple cutin and clears colloidal polyester polyurethane.</title>
        <authorList>
            <consortium name="DOE Joint Genome Institute"/>
            <person name="Roman V.A."/>
            <person name="Bojanowski C."/>
            <person name="Crable B.R."/>
            <person name="Wagner D.N."/>
            <person name="Hung C.S."/>
            <person name="Nadeau L.J."/>
            <person name="Schratz L."/>
            <person name="Haridas S."/>
            <person name="Pangilinan J."/>
            <person name="Lipzen A."/>
            <person name="Na H."/>
            <person name="Yan M."/>
            <person name="Ng V."/>
            <person name="Grigoriev I.V."/>
            <person name="Spatafora J.W."/>
            <person name="Barlow D."/>
            <person name="Biffinger J."/>
            <person name="Kelley-Loughnane N."/>
            <person name="Varaljay V.A."/>
            <person name="Crookes-Goodson W.J."/>
        </authorList>
    </citation>
    <scope>NUCLEOTIDE SEQUENCE</scope>
    <source>
        <strain evidence="10">5307AH</strain>
    </source>
</reference>
<keyword evidence="3" id="KW-0813">Transport</keyword>
<keyword evidence="5 9" id="KW-0812">Transmembrane</keyword>
<keyword evidence="6 9" id="KW-1133">Transmembrane helix</keyword>
<feature type="region of interest" description="Disordered" evidence="8">
    <location>
        <begin position="502"/>
        <end position="522"/>
    </location>
</feature>
<protein>
    <recommendedName>
        <fullName evidence="12">Magnesium transporter</fullName>
    </recommendedName>
</protein>
<keyword evidence="11" id="KW-1185">Reference proteome</keyword>
<dbReference type="Gene3D" id="1.20.58.340">
    <property type="entry name" value="Magnesium transport protein CorA, transmembrane region"/>
    <property type="match status" value="2"/>
</dbReference>
<feature type="region of interest" description="Disordered" evidence="8">
    <location>
        <begin position="95"/>
        <end position="124"/>
    </location>
</feature>
<dbReference type="SUPFAM" id="SSF143865">
    <property type="entry name" value="CorA soluble domain-like"/>
    <property type="match status" value="1"/>
</dbReference>
<evidence type="ECO:0008006" key="12">
    <source>
        <dbReference type="Google" id="ProtNLM"/>
    </source>
</evidence>
<dbReference type="InterPro" id="IPR002523">
    <property type="entry name" value="MgTranspt_CorA/ZnTranspt_ZntB"/>
</dbReference>
<comment type="caution">
    <text evidence="10">The sequence shown here is derived from an EMBL/GenBank/DDBJ whole genome shotgun (WGS) entry which is preliminary data.</text>
</comment>
<comment type="similarity">
    <text evidence="2">Belongs to the CorA metal ion transporter (MIT) (TC 1.A.35) family.</text>
</comment>
<dbReference type="AlphaFoldDB" id="A0AAD9CUM0"/>
<dbReference type="GO" id="GO:0050897">
    <property type="term" value="F:cobalt ion binding"/>
    <property type="evidence" value="ECO:0007669"/>
    <property type="project" value="TreeGrafter"/>
</dbReference>
<accession>A0AAD9CUM0</accession>
<evidence type="ECO:0000256" key="7">
    <source>
        <dbReference type="ARBA" id="ARBA00023136"/>
    </source>
</evidence>
<dbReference type="SUPFAM" id="SSF144083">
    <property type="entry name" value="Magnesium transport protein CorA, transmembrane region"/>
    <property type="match status" value="1"/>
</dbReference>
<comment type="subcellular location">
    <subcellularLocation>
        <location evidence="1">Cell membrane</location>
        <topology evidence="1">Multi-pass membrane protein</topology>
    </subcellularLocation>
</comment>
<dbReference type="GO" id="GO:0015095">
    <property type="term" value="F:magnesium ion transmembrane transporter activity"/>
    <property type="evidence" value="ECO:0007669"/>
    <property type="project" value="TreeGrafter"/>
</dbReference>
<feature type="region of interest" description="Disordered" evidence="8">
    <location>
        <begin position="282"/>
        <end position="317"/>
    </location>
</feature>
<evidence type="ECO:0000313" key="10">
    <source>
        <dbReference type="EMBL" id="KAK1921144.1"/>
    </source>
</evidence>
<evidence type="ECO:0000313" key="11">
    <source>
        <dbReference type="Proteomes" id="UP001182556"/>
    </source>
</evidence>
<gene>
    <name evidence="10" type="ORF">DB88DRAFT_499804</name>
</gene>
<feature type="compositionally biased region" description="Basic and acidic residues" evidence="8">
    <location>
        <begin position="59"/>
        <end position="68"/>
    </location>
</feature>
<evidence type="ECO:0000256" key="8">
    <source>
        <dbReference type="SAM" id="MobiDB-lite"/>
    </source>
</evidence>
<dbReference type="GO" id="GO:0015087">
    <property type="term" value="F:cobalt ion transmembrane transporter activity"/>
    <property type="evidence" value="ECO:0007669"/>
    <property type="project" value="TreeGrafter"/>
</dbReference>
<evidence type="ECO:0000256" key="1">
    <source>
        <dbReference type="ARBA" id="ARBA00004651"/>
    </source>
</evidence>
<feature type="compositionally biased region" description="Polar residues" evidence="8">
    <location>
        <begin position="69"/>
        <end position="78"/>
    </location>
</feature>